<accession>M7YNN0</accession>
<evidence type="ECO:0000256" key="1">
    <source>
        <dbReference type="SAM" id="MobiDB-lite"/>
    </source>
</evidence>
<dbReference type="EMBL" id="KD210705">
    <property type="protein sequence ID" value="EMS52188.1"/>
    <property type="molecule type" value="Genomic_DNA"/>
</dbReference>
<feature type="region of interest" description="Disordered" evidence="1">
    <location>
        <begin position="1"/>
        <end position="71"/>
    </location>
</feature>
<proteinExistence type="predicted"/>
<organism evidence="2">
    <name type="scientific">Triticum urartu</name>
    <name type="common">Red wild einkorn</name>
    <name type="synonym">Crithodium urartu</name>
    <dbReference type="NCBI Taxonomy" id="4572"/>
    <lineage>
        <taxon>Eukaryota</taxon>
        <taxon>Viridiplantae</taxon>
        <taxon>Streptophyta</taxon>
        <taxon>Embryophyta</taxon>
        <taxon>Tracheophyta</taxon>
        <taxon>Spermatophyta</taxon>
        <taxon>Magnoliopsida</taxon>
        <taxon>Liliopsida</taxon>
        <taxon>Poales</taxon>
        <taxon>Poaceae</taxon>
        <taxon>BOP clade</taxon>
        <taxon>Pooideae</taxon>
        <taxon>Triticodae</taxon>
        <taxon>Triticeae</taxon>
        <taxon>Triticinae</taxon>
        <taxon>Triticum</taxon>
    </lineage>
</organism>
<protein>
    <submittedName>
        <fullName evidence="2">Uncharacterized protein</fullName>
    </submittedName>
</protein>
<feature type="compositionally biased region" description="Basic and acidic residues" evidence="1">
    <location>
        <begin position="13"/>
        <end position="33"/>
    </location>
</feature>
<reference evidence="2" key="1">
    <citation type="journal article" date="2013" name="Nature">
        <title>Draft genome of the wheat A-genome progenitor Triticum urartu.</title>
        <authorList>
            <person name="Ling H.Q."/>
            <person name="Zhao S."/>
            <person name="Liu D."/>
            <person name="Wang J."/>
            <person name="Sun H."/>
            <person name="Zhang C."/>
            <person name="Fan H."/>
            <person name="Li D."/>
            <person name="Dong L."/>
            <person name="Tao Y."/>
            <person name="Gao C."/>
            <person name="Wu H."/>
            <person name="Li Y."/>
            <person name="Cui Y."/>
            <person name="Guo X."/>
            <person name="Zheng S."/>
            <person name="Wang B."/>
            <person name="Yu K."/>
            <person name="Liang Q."/>
            <person name="Yang W."/>
            <person name="Lou X."/>
            <person name="Chen J."/>
            <person name="Feng M."/>
            <person name="Jian J."/>
            <person name="Zhang X."/>
            <person name="Luo G."/>
            <person name="Jiang Y."/>
            <person name="Liu J."/>
            <person name="Wang Z."/>
            <person name="Sha Y."/>
            <person name="Zhang B."/>
            <person name="Wu H."/>
            <person name="Tang D."/>
            <person name="Shen Q."/>
            <person name="Xue P."/>
            <person name="Zou S."/>
            <person name="Wang X."/>
            <person name="Liu X."/>
            <person name="Wang F."/>
            <person name="Yang Y."/>
            <person name="An X."/>
            <person name="Dong Z."/>
            <person name="Zhang K."/>
            <person name="Zhang X."/>
            <person name="Luo M.C."/>
            <person name="Dvorak J."/>
            <person name="Tong Y."/>
            <person name="Wang J."/>
            <person name="Yang H."/>
            <person name="Li Z."/>
            <person name="Wang D."/>
            <person name="Zhang A."/>
            <person name="Wang J."/>
        </authorList>
    </citation>
    <scope>NUCLEOTIDE SEQUENCE</scope>
</reference>
<name>M7YNN0_TRIUA</name>
<gene>
    <name evidence="2" type="ORF">TRIUR3_22089</name>
</gene>
<sequence>MVAAEARPLHASSAHDPRENERIEMQGVEERKKEKGGRRRCCGEALEGGGGVSEGEEEGGGGRGARWRPRSDLDRDLCGEALKQRRPLRGIGVSFLAGQRVGERREEGNRERGEIWG</sequence>
<evidence type="ECO:0000313" key="2">
    <source>
        <dbReference type="EMBL" id="EMS52188.1"/>
    </source>
</evidence>
<dbReference type="AlphaFoldDB" id="M7YNN0"/>